<evidence type="ECO:0000259" key="5">
    <source>
        <dbReference type="Pfam" id="PF00501"/>
    </source>
</evidence>
<evidence type="ECO:0000256" key="2">
    <source>
        <dbReference type="ARBA" id="ARBA00022598"/>
    </source>
</evidence>
<keyword evidence="7" id="KW-1185">Reference proteome</keyword>
<dbReference type="PANTHER" id="PTHR22754:SF32">
    <property type="entry name" value="DISCO-INTERACTING PROTEIN 2"/>
    <property type="match status" value="1"/>
</dbReference>
<reference evidence="6" key="1">
    <citation type="submission" date="2020-07" db="EMBL/GenBank/DDBJ databases">
        <title>Description of Mycobacterium gordonae subsp. intergordonae subsp.nov. and Mycobacterium gordonae subsp. gordonae subsp. nov.</title>
        <authorList>
            <person name="Huang H."/>
        </authorList>
    </citation>
    <scope>NUCLEOTIDE SEQUENCE [LARGE SCALE GENOMIC DNA]</scope>
    <source>
        <strain evidence="6">24T</strain>
    </source>
</reference>
<gene>
    <name evidence="6" type="ORF">H0P51_00700</name>
</gene>
<dbReference type="SUPFAM" id="SSF56801">
    <property type="entry name" value="Acetyl-CoA synthetase-like"/>
    <property type="match status" value="1"/>
</dbReference>
<organism evidence="6 7">
    <name type="scientific">Mycobacterium vicinigordonae</name>
    <dbReference type="NCBI Taxonomy" id="1719132"/>
    <lineage>
        <taxon>Bacteria</taxon>
        <taxon>Bacillati</taxon>
        <taxon>Actinomycetota</taxon>
        <taxon>Actinomycetes</taxon>
        <taxon>Mycobacteriales</taxon>
        <taxon>Mycobacteriaceae</taxon>
        <taxon>Mycobacterium</taxon>
    </lineage>
</organism>
<dbReference type="AlphaFoldDB" id="A0A7D6E2V5"/>
<feature type="domain" description="AMP-dependent synthetase/ligase" evidence="5">
    <location>
        <begin position="39"/>
        <end position="442"/>
    </location>
</feature>
<dbReference type="InterPro" id="IPR000873">
    <property type="entry name" value="AMP-dep_synth/lig_dom"/>
</dbReference>
<evidence type="ECO:0000313" key="6">
    <source>
        <dbReference type="EMBL" id="QLL07586.1"/>
    </source>
</evidence>
<dbReference type="InterPro" id="IPR042099">
    <property type="entry name" value="ANL_N_sf"/>
</dbReference>
<dbReference type="GO" id="GO:0070566">
    <property type="term" value="F:adenylyltransferase activity"/>
    <property type="evidence" value="ECO:0007669"/>
    <property type="project" value="TreeGrafter"/>
</dbReference>
<dbReference type="PANTHER" id="PTHR22754">
    <property type="entry name" value="DISCO-INTERACTING PROTEIN 2 DIP2 -RELATED"/>
    <property type="match status" value="1"/>
</dbReference>
<keyword evidence="3" id="KW-0276">Fatty acid metabolism</keyword>
<evidence type="ECO:0000256" key="3">
    <source>
        <dbReference type="ARBA" id="ARBA00022832"/>
    </source>
</evidence>
<proteinExistence type="inferred from homology"/>
<reference evidence="6" key="2">
    <citation type="submission" date="2020-07" db="EMBL/GenBank/DDBJ databases">
        <authorList>
            <person name="Yu X."/>
        </authorList>
    </citation>
    <scope>NUCLEOTIDE SEQUENCE [LARGE SCALE GENOMIC DNA]</scope>
    <source>
        <strain evidence="6">24T</strain>
    </source>
</reference>
<name>A0A7D6E2V5_9MYCO</name>
<keyword evidence="2" id="KW-0436">Ligase</keyword>
<dbReference type="Gene3D" id="3.40.50.12780">
    <property type="entry name" value="N-terminal domain of ligase-like"/>
    <property type="match status" value="1"/>
</dbReference>
<evidence type="ECO:0000256" key="1">
    <source>
        <dbReference type="ARBA" id="ARBA00006432"/>
    </source>
</evidence>
<dbReference type="GO" id="GO:0071766">
    <property type="term" value="P:Actinobacterium-type cell wall biogenesis"/>
    <property type="evidence" value="ECO:0007669"/>
    <property type="project" value="UniProtKB-ARBA"/>
</dbReference>
<keyword evidence="4" id="KW-0443">Lipid metabolism</keyword>
<dbReference type="CDD" id="cd05931">
    <property type="entry name" value="FAAL"/>
    <property type="match status" value="1"/>
</dbReference>
<dbReference type="FunFam" id="3.40.50.12780:FF:000013">
    <property type="entry name" value="Long-chain-fatty-acid--AMP ligase FadD32"/>
    <property type="match status" value="1"/>
</dbReference>
<accession>A0A7D6E2V5</accession>
<dbReference type="Pfam" id="PF00501">
    <property type="entry name" value="AMP-binding"/>
    <property type="match status" value="1"/>
</dbReference>
<protein>
    <submittedName>
        <fullName evidence="6">AMP-binding protein</fullName>
    </submittedName>
</protein>
<comment type="similarity">
    <text evidence="1">Belongs to the ATP-dependent AMP-binding enzyme family.</text>
</comment>
<dbReference type="Gene3D" id="3.30.300.30">
    <property type="match status" value="1"/>
</dbReference>
<evidence type="ECO:0000256" key="4">
    <source>
        <dbReference type="ARBA" id="ARBA00023098"/>
    </source>
</evidence>
<dbReference type="InterPro" id="IPR045851">
    <property type="entry name" value="AMP-bd_C_sf"/>
</dbReference>
<dbReference type="GO" id="GO:0005886">
    <property type="term" value="C:plasma membrane"/>
    <property type="evidence" value="ECO:0007669"/>
    <property type="project" value="TreeGrafter"/>
</dbReference>
<dbReference type="Proteomes" id="UP000510682">
    <property type="component" value="Chromosome"/>
</dbReference>
<evidence type="ECO:0000313" key="7">
    <source>
        <dbReference type="Proteomes" id="UP000510682"/>
    </source>
</evidence>
<dbReference type="NCBIfam" id="NF009124">
    <property type="entry name" value="PRK12476.1"/>
    <property type="match status" value="1"/>
</dbReference>
<dbReference type="InterPro" id="IPR040097">
    <property type="entry name" value="FAAL/FAAC"/>
</dbReference>
<dbReference type="GO" id="GO:0016874">
    <property type="term" value="F:ligase activity"/>
    <property type="evidence" value="ECO:0007669"/>
    <property type="project" value="UniProtKB-KW"/>
</dbReference>
<dbReference type="GO" id="GO:0006633">
    <property type="term" value="P:fatty acid biosynthetic process"/>
    <property type="evidence" value="ECO:0007669"/>
    <property type="project" value="TreeGrafter"/>
</dbReference>
<dbReference type="KEGG" id="mgor:H0P51_00700"/>
<dbReference type="EMBL" id="CP059165">
    <property type="protein sequence ID" value="QLL07586.1"/>
    <property type="molecule type" value="Genomic_DNA"/>
</dbReference>
<dbReference type="RefSeq" id="WP_180916159.1">
    <property type="nucleotide sequence ID" value="NZ_CP059165.1"/>
</dbReference>
<sequence length="607" mass="65518">MGRDLLCNNISNSMSPLAPYLSPDGITVPDDVTLTSFLDRNAVAHEDRPAYRFIDYHRNSDGVAVELNWPDFATAVRAIAARLQHVTDPGDRVAILAPQGLHYVTGFFAAVHAGTIAVPLFAPTLAGHAERLEAVVTDARPAVVLTTTDAAEAVRRFIQTLPRPQRPRLIAVDAVPASLAAYFSEPRRNADDIAYLQYTSGSTRIPAGVEITHRAVCTNVVQMILAGGLDPSIRSVSWLPLYHDMGLVMIMFPMLCGGHITLMDPMAFVRRPFRWIKQLANEAQYGRTFAAAPNFAYTLAAERGLPPTGEDIDLSNVVGLLNGSEPVSLRAIEQFNAAFAPFGLHETTVKPSYGMAEATLSVASIAPGERATALHFNRAELAAGRAVTVSADHPDAVSYVSCGTPVPDQWATIVDTDRGAEQPDGMVGEIWLHGNNIGRGYWGREDESERTFGNKLQIRLEYGSHAENVPDNGQWLATGDLGVYVDGQLYITGRLKDLVIVDGVNHYPHDIETTASEASPAIRSGYVAAFTVPSAESGEQLIVIAERAVRARDVDTAGDAVRAAVARLHRLRVADLRLVPAGAIPRTTSGKIARKACRSAYLAGEFD</sequence>